<evidence type="ECO:0000256" key="10">
    <source>
        <dbReference type="ARBA" id="ARBA00023136"/>
    </source>
</evidence>
<evidence type="ECO:0000256" key="1">
    <source>
        <dbReference type="ARBA" id="ARBA00004571"/>
    </source>
</evidence>
<sequence>MAQGNFRLACASSISIAVALMAAPAMAQDSNADEAGLEEIVVTAQRREQSLQDVPMAISAVSGETLRDAGAIGIDGLANLVPSLATVSNNQPLAQSYRIRGLGTDPNIPTFEPSVALFIDGVYLPRTGLGVEDLVDIARIEVLKGPQSTLYGKNATAGVISVVSARPSDEFGGSVEASLSNIEGGRNATAMRFAGSLTGPLSDHVRVRLTGVYYDAGASFRNLAPGAEQANEVKRYALRGQAEFDLSDAVTLNLTAARSEVLDSNGINPDLYRGVAPEPSFVLDNNAALNALFGVTACPDNNPSNRIICTTDPNRSNSSFDMASATITADLGMATLTSITAWSQYESGLLATDIDQVSLPLFTFRDTQKGDSFSQEVRLVSPTGDTFEWLVGGYYLDTSFERGDRGQTPMFEVQAAAPRFSIPGAPSPLIVYGQNGDKGFLDSRASSKYFALFGQATYRFSDMFALTGGLRWQTETKKASINNRATFTPNPNLPAGHPLAGVNFLTAVLVPAATFPAGVRINGALPEVKDDNVTWNVIANFTPNDDTLIYASFARGTKSGGHNIGFGNAVPAQRGFGAEKVDNWELGGKFDLADRRARLAVSLFRSDYTNYQNAGFVGLQYLVNNADKVRVTGMEAEGTFRLADGLTMNLGGAYIDAKFRQYTGGACWFGRAPNANPTPTGVFTSCDLSGSQLPLAPKWRMTGALQYEHQLSVGELYARTDLNWQSKANVNSASLDPRHVQKAFALVNARMGMRFDNGLDLAFWASNLFDKTIVQQSGVLSFFGTTSGYQSFLGAPRQVGVTARFGF</sequence>
<dbReference type="Gene3D" id="2.40.170.20">
    <property type="entry name" value="TonB-dependent receptor, beta-barrel domain"/>
    <property type="match status" value="1"/>
</dbReference>
<feature type="domain" description="TonB-dependent receptor plug" evidence="17">
    <location>
        <begin position="51"/>
        <end position="159"/>
    </location>
</feature>
<dbReference type="PANTHER" id="PTHR32552">
    <property type="entry name" value="FERRICHROME IRON RECEPTOR-RELATED"/>
    <property type="match status" value="1"/>
</dbReference>
<keyword evidence="2 12" id="KW-0813">Transport</keyword>
<feature type="chain" id="PRO_5016630150" evidence="15">
    <location>
        <begin position="28"/>
        <end position="807"/>
    </location>
</feature>
<evidence type="ECO:0000256" key="5">
    <source>
        <dbReference type="ARBA" id="ARBA00022692"/>
    </source>
</evidence>
<dbReference type="InterPro" id="IPR000531">
    <property type="entry name" value="Beta-barrel_TonB"/>
</dbReference>
<evidence type="ECO:0000256" key="12">
    <source>
        <dbReference type="PROSITE-ProRule" id="PRU01360"/>
    </source>
</evidence>
<dbReference type="Proteomes" id="UP000263833">
    <property type="component" value="Unassembled WGS sequence"/>
</dbReference>
<keyword evidence="10 12" id="KW-0472">Membrane</keyword>
<evidence type="ECO:0000313" key="18">
    <source>
        <dbReference type="EMBL" id="RDV02455.1"/>
    </source>
</evidence>
<proteinExistence type="inferred from homology"/>
<feature type="domain" description="TonB-dependent receptor-like beta-barrel" evidence="16">
    <location>
        <begin position="294"/>
        <end position="768"/>
    </location>
</feature>
<keyword evidence="7" id="KW-0408">Iron</keyword>
<evidence type="ECO:0000256" key="15">
    <source>
        <dbReference type="SAM" id="SignalP"/>
    </source>
</evidence>
<dbReference type="GO" id="GO:0009279">
    <property type="term" value="C:cell outer membrane"/>
    <property type="evidence" value="ECO:0007669"/>
    <property type="project" value="UniProtKB-SubCell"/>
</dbReference>
<keyword evidence="5 12" id="KW-0812">Transmembrane</keyword>
<keyword evidence="18" id="KW-0675">Receptor</keyword>
<evidence type="ECO:0000256" key="3">
    <source>
        <dbReference type="ARBA" id="ARBA00022452"/>
    </source>
</evidence>
<dbReference type="CDD" id="cd01347">
    <property type="entry name" value="ligand_gated_channel"/>
    <property type="match status" value="1"/>
</dbReference>
<dbReference type="InterPro" id="IPR012910">
    <property type="entry name" value="Plug_dom"/>
</dbReference>
<dbReference type="InterPro" id="IPR036942">
    <property type="entry name" value="Beta-barrel_TonB_sf"/>
</dbReference>
<dbReference type="InterPro" id="IPR010917">
    <property type="entry name" value="TonB_rcpt_CS"/>
</dbReference>
<comment type="similarity">
    <text evidence="12 14">Belongs to the TonB-dependent receptor family.</text>
</comment>
<evidence type="ECO:0000256" key="8">
    <source>
        <dbReference type="ARBA" id="ARBA00023065"/>
    </source>
</evidence>
<keyword evidence="19" id="KW-1185">Reference proteome</keyword>
<evidence type="ECO:0000313" key="19">
    <source>
        <dbReference type="Proteomes" id="UP000263833"/>
    </source>
</evidence>
<feature type="signal peptide" evidence="15">
    <location>
        <begin position="1"/>
        <end position="27"/>
    </location>
</feature>
<feature type="short sequence motif" description="TonB C-terminal box" evidence="13">
    <location>
        <begin position="790"/>
        <end position="807"/>
    </location>
</feature>
<dbReference type="InterPro" id="IPR039426">
    <property type="entry name" value="TonB-dep_rcpt-like"/>
</dbReference>
<name>A0A371B4C8_9SPHN</name>
<keyword evidence="4" id="KW-0410">Iron transport</keyword>
<dbReference type="EMBL" id="QRGP01000002">
    <property type="protein sequence ID" value="RDV02455.1"/>
    <property type="molecule type" value="Genomic_DNA"/>
</dbReference>
<dbReference type="PANTHER" id="PTHR32552:SF81">
    <property type="entry name" value="TONB-DEPENDENT OUTER MEMBRANE RECEPTOR"/>
    <property type="match status" value="1"/>
</dbReference>
<keyword evidence="6 15" id="KW-0732">Signal</keyword>
<dbReference type="PROSITE" id="PS01156">
    <property type="entry name" value="TONB_DEPENDENT_REC_2"/>
    <property type="match status" value="1"/>
</dbReference>
<evidence type="ECO:0000256" key="2">
    <source>
        <dbReference type="ARBA" id="ARBA00022448"/>
    </source>
</evidence>
<dbReference type="SUPFAM" id="SSF56935">
    <property type="entry name" value="Porins"/>
    <property type="match status" value="1"/>
</dbReference>
<accession>A0A371B4C8</accession>
<dbReference type="AlphaFoldDB" id="A0A371B4C8"/>
<gene>
    <name evidence="18" type="ORF">DXH95_10765</name>
</gene>
<keyword evidence="11 12" id="KW-0998">Cell outer membrane</keyword>
<evidence type="ECO:0000259" key="16">
    <source>
        <dbReference type="Pfam" id="PF00593"/>
    </source>
</evidence>
<dbReference type="PROSITE" id="PS52016">
    <property type="entry name" value="TONB_DEPENDENT_REC_3"/>
    <property type="match status" value="1"/>
</dbReference>
<evidence type="ECO:0000256" key="7">
    <source>
        <dbReference type="ARBA" id="ARBA00023004"/>
    </source>
</evidence>
<evidence type="ECO:0000256" key="14">
    <source>
        <dbReference type="RuleBase" id="RU003357"/>
    </source>
</evidence>
<dbReference type="GO" id="GO:0006826">
    <property type="term" value="P:iron ion transport"/>
    <property type="evidence" value="ECO:0007669"/>
    <property type="project" value="UniProtKB-KW"/>
</dbReference>
<keyword evidence="9 14" id="KW-0798">TonB box</keyword>
<dbReference type="OrthoDB" id="7223550at2"/>
<keyword evidence="8" id="KW-0406">Ion transport</keyword>
<evidence type="ECO:0000256" key="13">
    <source>
        <dbReference type="PROSITE-ProRule" id="PRU10144"/>
    </source>
</evidence>
<protein>
    <submittedName>
        <fullName evidence="18">TonB-dependent receptor</fullName>
    </submittedName>
</protein>
<reference evidence="19" key="1">
    <citation type="submission" date="2018-08" db="EMBL/GenBank/DDBJ databases">
        <authorList>
            <person name="Kim S.-J."/>
            <person name="Jung G.-Y."/>
        </authorList>
    </citation>
    <scope>NUCLEOTIDE SEQUENCE [LARGE SCALE GENOMIC DNA]</scope>
    <source>
        <strain evidence="19">GY_G</strain>
    </source>
</reference>
<comment type="subcellular location">
    <subcellularLocation>
        <location evidence="1 12">Cell outer membrane</location>
        <topology evidence="1 12">Multi-pass membrane protein</topology>
    </subcellularLocation>
</comment>
<evidence type="ECO:0000256" key="4">
    <source>
        <dbReference type="ARBA" id="ARBA00022496"/>
    </source>
</evidence>
<dbReference type="Pfam" id="PF07715">
    <property type="entry name" value="Plug"/>
    <property type="match status" value="1"/>
</dbReference>
<keyword evidence="3 12" id="KW-1134">Transmembrane beta strand</keyword>
<evidence type="ECO:0000256" key="9">
    <source>
        <dbReference type="ARBA" id="ARBA00023077"/>
    </source>
</evidence>
<evidence type="ECO:0000256" key="6">
    <source>
        <dbReference type="ARBA" id="ARBA00022729"/>
    </source>
</evidence>
<evidence type="ECO:0000256" key="11">
    <source>
        <dbReference type="ARBA" id="ARBA00023237"/>
    </source>
</evidence>
<organism evidence="18 19">
    <name type="scientific">Sphingorhabdus pulchriflava</name>
    <dbReference type="NCBI Taxonomy" id="2292257"/>
    <lineage>
        <taxon>Bacteria</taxon>
        <taxon>Pseudomonadati</taxon>
        <taxon>Pseudomonadota</taxon>
        <taxon>Alphaproteobacteria</taxon>
        <taxon>Sphingomonadales</taxon>
        <taxon>Sphingomonadaceae</taxon>
        <taxon>Sphingorhabdus</taxon>
    </lineage>
</organism>
<dbReference type="Pfam" id="PF00593">
    <property type="entry name" value="TonB_dep_Rec_b-barrel"/>
    <property type="match status" value="1"/>
</dbReference>
<comment type="caution">
    <text evidence="18">The sequence shown here is derived from an EMBL/GenBank/DDBJ whole genome shotgun (WGS) entry which is preliminary data.</text>
</comment>
<evidence type="ECO:0000259" key="17">
    <source>
        <dbReference type="Pfam" id="PF07715"/>
    </source>
</evidence>